<name>A0A2T2PCG4_CORCC</name>
<dbReference type="STRING" id="1448308.A0A2T2PCG4"/>
<keyword evidence="3" id="KW-1185">Reference proteome</keyword>
<evidence type="ECO:0000313" key="3">
    <source>
        <dbReference type="Proteomes" id="UP000240883"/>
    </source>
</evidence>
<feature type="compositionally biased region" description="Basic and acidic residues" evidence="1">
    <location>
        <begin position="325"/>
        <end position="339"/>
    </location>
</feature>
<accession>A0A2T2PCG4</accession>
<feature type="compositionally biased region" description="Basic and acidic residues" evidence="1">
    <location>
        <begin position="440"/>
        <end position="451"/>
    </location>
</feature>
<feature type="compositionally biased region" description="Polar residues" evidence="1">
    <location>
        <begin position="373"/>
        <end position="383"/>
    </location>
</feature>
<protein>
    <submittedName>
        <fullName evidence="2">Uncharacterized protein</fullName>
    </submittedName>
</protein>
<feature type="compositionally biased region" description="Basic and acidic residues" evidence="1">
    <location>
        <begin position="416"/>
        <end position="428"/>
    </location>
</feature>
<evidence type="ECO:0000313" key="2">
    <source>
        <dbReference type="EMBL" id="PSN75373.1"/>
    </source>
</evidence>
<dbReference type="EMBL" id="KZ678128">
    <property type="protein sequence ID" value="PSN75373.1"/>
    <property type="molecule type" value="Genomic_DNA"/>
</dbReference>
<feature type="compositionally biased region" description="Acidic residues" evidence="1">
    <location>
        <begin position="314"/>
        <end position="324"/>
    </location>
</feature>
<organism evidence="2 3">
    <name type="scientific">Corynespora cassiicola Philippines</name>
    <dbReference type="NCBI Taxonomy" id="1448308"/>
    <lineage>
        <taxon>Eukaryota</taxon>
        <taxon>Fungi</taxon>
        <taxon>Dikarya</taxon>
        <taxon>Ascomycota</taxon>
        <taxon>Pezizomycotina</taxon>
        <taxon>Dothideomycetes</taxon>
        <taxon>Pleosporomycetidae</taxon>
        <taxon>Pleosporales</taxon>
        <taxon>Corynesporascaceae</taxon>
        <taxon>Corynespora</taxon>
    </lineage>
</organism>
<dbReference type="Proteomes" id="UP000240883">
    <property type="component" value="Unassembled WGS sequence"/>
</dbReference>
<reference evidence="2 3" key="1">
    <citation type="journal article" date="2018" name="Front. Microbiol.">
        <title>Genome-Wide Analysis of Corynespora cassiicola Leaf Fall Disease Putative Effectors.</title>
        <authorList>
            <person name="Lopez D."/>
            <person name="Ribeiro S."/>
            <person name="Label P."/>
            <person name="Fumanal B."/>
            <person name="Venisse J.S."/>
            <person name="Kohler A."/>
            <person name="de Oliveira R.R."/>
            <person name="Labutti K."/>
            <person name="Lipzen A."/>
            <person name="Lail K."/>
            <person name="Bauer D."/>
            <person name="Ohm R.A."/>
            <person name="Barry K.W."/>
            <person name="Spatafora J."/>
            <person name="Grigoriev I.V."/>
            <person name="Martin F.M."/>
            <person name="Pujade-Renaud V."/>
        </authorList>
    </citation>
    <scope>NUCLEOTIDE SEQUENCE [LARGE SCALE GENOMIC DNA]</scope>
    <source>
        <strain evidence="2 3">Philippines</strain>
    </source>
</reference>
<dbReference type="OrthoDB" id="4586300at2759"/>
<gene>
    <name evidence="2" type="ORF">BS50DRAFT_541354</name>
</gene>
<sequence length="457" mass="52938">MASNDDGPRRDNERREDNPFIAFRRFADSQVSSLLNSVFTLPATIANFNNVHHAREQCLFGRADHKQCEELQDIESKVAKIRSEGRELYRVGDLQEVLKKGEELMKLDRQADKIRKNIVEASRSRDLDSTDARAQADLIEKVANEKGQQWGWSWSWSYPKPFEEERDSDARSEGDKKGGNPWCAMSIDVSMDHLEKKLEQLDRDLEKKFDEFDKAYTKDSPGQSSGFESQLPYLYSPRSLEEDRQMGKAGVLWRDAFEDLLRVQQGADLIPEDQLGHSKRIPYSEWTRRFWDPSWAASEVNRQRANYPRRVPWEGEETNEEPNYEYEHDHEDQHDDPPFHRPGQSSSDQPATELDAYERFLAPTESKMPTKPSILSTLTTTERTVAPDGTVTTKVVLKKRFADGREESSETVHTSRGQDDDAQPRDPWKAMQDAQFPSKELTDKKNEDKKKGWFWSN</sequence>
<dbReference type="AlphaFoldDB" id="A0A2T2PCG4"/>
<feature type="region of interest" description="Disordered" evidence="1">
    <location>
        <begin position="311"/>
        <end position="457"/>
    </location>
</feature>
<proteinExistence type="predicted"/>
<evidence type="ECO:0000256" key="1">
    <source>
        <dbReference type="SAM" id="MobiDB-lite"/>
    </source>
</evidence>
<feature type="compositionally biased region" description="Basic and acidic residues" evidence="1">
    <location>
        <begin position="400"/>
        <end position="410"/>
    </location>
</feature>